<feature type="compositionally biased region" description="Polar residues" evidence="8">
    <location>
        <begin position="489"/>
        <end position="505"/>
    </location>
</feature>
<feature type="compositionally biased region" description="Basic and acidic residues" evidence="8">
    <location>
        <begin position="666"/>
        <end position="675"/>
    </location>
</feature>
<feature type="compositionally biased region" description="Polar residues" evidence="8">
    <location>
        <begin position="512"/>
        <end position="536"/>
    </location>
</feature>
<dbReference type="Pfam" id="PF00638">
    <property type="entry name" value="Ran_BP1"/>
    <property type="match status" value="1"/>
</dbReference>
<dbReference type="PANTHER" id="PTHR38697:SF1">
    <property type="entry name" value="NUCLEAR PORE COMPLEX PROTEIN SIMILAR TO S. CEREVISIAE NUP2 (EUROFUNG)"/>
    <property type="match status" value="1"/>
</dbReference>
<feature type="compositionally biased region" description="Polar residues" evidence="8">
    <location>
        <begin position="696"/>
        <end position="718"/>
    </location>
</feature>
<gene>
    <name evidence="10" type="ORF">TWF970_010652</name>
</gene>
<keyword evidence="4" id="KW-0653">Protein transport</keyword>
<comment type="caution">
    <text evidence="10">The sequence shown here is derived from an EMBL/GenBank/DDBJ whole genome shotgun (WGS) entry which is preliminary data.</text>
</comment>
<evidence type="ECO:0000259" key="9">
    <source>
        <dbReference type="PROSITE" id="PS50196"/>
    </source>
</evidence>
<dbReference type="PROSITE" id="PS50196">
    <property type="entry name" value="RANBD1"/>
    <property type="match status" value="1"/>
</dbReference>
<evidence type="ECO:0000256" key="6">
    <source>
        <dbReference type="ARBA" id="ARBA00023132"/>
    </source>
</evidence>
<feature type="compositionally biased region" description="Polar residues" evidence="8">
    <location>
        <begin position="87"/>
        <end position="121"/>
    </location>
</feature>
<feature type="compositionally biased region" description="Low complexity" evidence="8">
    <location>
        <begin position="52"/>
        <end position="86"/>
    </location>
</feature>
<keyword evidence="5" id="KW-0811">Translocation</keyword>
<feature type="region of interest" description="Disordered" evidence="8">
    <location>
        <begin position="446"/>
        <end position="470"/>
    </location>
</feature>
<feature type="compositionally biased region" description="Acidic residues" evidence="8">
    <location>
        <begin position="652"/>
        <end position="665"/>
    </location>
</feature>
<evidence type="ECO:0000256" key="2">
    <source>
        <dbReference type="ARBA" id="ARBA00022448"/>
    </source>
</evidence>
<dbReference type="GO" id="GO:0015031">
    <property type="term" value="P:protein transport"/>
    <property type="evidence" value="ECO:0007669"/>
    <property type="project" value="UniProtKB-KW"/>
</dbReference>
<comment type="subcellular location">
    <subcellularLocation>
        <location evidence="1">Nucleus</location>
        <location evidence="1">Nuclear pore complex</location>
    </subcellularLocation>
</comment>
<accession>A0A7C8V4U5</accession>
<dbReference type="GO" id="GO:0051028">
    <property type="term" value="P:mRNA transport"/>
    <property type="evidence" value="ECO:0007669"/>
    <property type="project" value="UniProtKB-KW"/>
</dbReference>
<evidence type="ECO:0000313" key="10">
    <source>
        <dbReference type="EMBL" id="KAF3271022.1"/>
    </source>
</evidence>
<keyword evidence="6" id="KW-0906">Nuclear pore complex</keyword>
<feature type="domain" description="RanBD1" evidence="9">
    <location>
        <begin position="883"/>
        <end position="995"/>
    </location>
</feature>
<evidence type="ECO:0000256" key="4">
    <source>
        <dbReference type="ARBA" id="ARBA00022927"/>
    </source>
</evidence>
<dbReference type="InterPro" id="IPR015007">
    <property type="entry name" value="NUP2/50/61"/>
</dbReference>
<organism evidence="10 11">
    <name type="scientific">Orbilia oligospora</name>
    <name type="common">Nematode-trapping fungus</name>
    <name type="synonym">Arthrobotrys oligospora</name>
    <dbReference type="NCBI Taxonomy" id="2813651"/>
    <lineage>
        <taxon>Eukaryota</taxon>
        <taxon>Fungi</taxon>
        <taxon>Dikarya</taxon>
        <taxon>Ascomycota</taxon>
        <taxon>Pezizomycotina</taxon>
        <taxon>Orbiliomycetes</taxon>
        <taxon>Orbiliales</taxon>
        <taxon>Orbiliaceae</taxon>
        <taxon>Orbilia</taxon>
    </lineage>
</organism>
<feature type="region of interest" description="Disordered" evidence="8">
    <location>
        <begin position="1"/>
        <end position="121"/>
    </location>
</feature>
<keyword evidence="7" id="KW-0539">Nucleus</keyword>
<dbReference type="Gene3D" id="2.30.29.30">
    <property type="entry name" value="Pleckstrin-homology domain (PH domain)/Phosphotyrosine-binding domain (PTB)"/>
    <property type="match status" value="1"/>
</dbReference>
<feature type="compositionally biased region" description="Polar residues" evidence="8">
    <location>
        <begin position="635"/>
        <end position="645"/>
    </location>
</feature>
<proteinExistence type="predicted"/>
<name>A0A7C8V4U5_ORBOL</name>
<dbReference type="OrthoDB" id="185618at2759"/>
<dbReference type="SMART" id="SM00160">
    <property type="entry name" value="RanBD"/>
    <property type="match status" value="1"/>
</dbReference>
<feature type="region of interest" description="Disordered" evidence="8">
    <location>
        <begin position="829"/>
        <end position="891"/>
    </location>
</feature>
<evidence type="ECO:0000256" key="3">
    <source>
        <dbReference type="ARBA" id="ARBA00022816"/>
    </source>
</evidence>
<feature type="compositionally biased region" description="Basic and acidic residues" evidence="8">
    <location>
        <begin position="748"/>
        <end position="758"/>
    </location>
</feature>
<dbReference type="AlphaFoldDB" id="A0A7C8V4U5"/>
<feature type="compositionally biased region" description="Low complexity" evidence="8">
    <location>
        <begin position="608"/>
        <end position="617"/>
    </location>
</feature>
<dbReference type="InterPro" id="IPR053074">
    <property type="entry name" value="NPC_Nucleoporin"/>
</dbReference>
<keyword evidence="3" id="KW-0509">mRNA transport</keyword>
<feature type="region of interest" description="Disordered" evidence="8">
    <location>
        <begin position="489"/>
        <end position="536"/>
    </location>
</feature>
<evidence type="ECO:0000313" key="11">
    <source>
        <dbReference type="Proteomes" id="UP000474640"/>
    </source>
</evidence>
<dbReference type="CDD" id="cd13170">
    <property type="entry name" value="RanBD_NUP50"/>
    <property type="match status" value="1"/>
</dbReference>
<keyword evidence="2" id="KW-0813">Transport</keyword>
<feature type="compositionally biased region" description="Basic residues" evidence="8">
    <location>
        <begin position="40"/>
        <end position="49"/>
    </location>
</feature>
<dbReference type="Proteomes" id="UP000474640">
    <property type="component" value="Unassembled WGS sequence"/>
</dbReference>
<dbReference type="SUPFAM" id="SSF50729">
    <property type="entry name" value="PH domain-like"/>
    <property type="match status" value="1"/>
</dbReference>
<evidence type="ECO:0000256" key="1">
    <source>
        <dbReference type="ARBA" id="ARBA00004567"/>
    </source>
</evidence>
<feature type="compositionally biased region" description="Polar residues" evidence="8">
    <location>
        <begin position="788"/>
        <end position="801"/>
    </location>
</feature>
<dbReference type="InterPro" id="IPR000156">
    <property type="entry name" value="Ran_bind_dom"/>
</dbReference>
<feature type="compositionally biased region" description="Low complexity" evidence="8">
    <location>
        <begin position="829"/>
        <end position="838"/>
    </location>
</feature>
<feature type="compositionally biased region" description="Polar residues" evidence="8">
    <location>
        <begin position="759"/>
        <end position="780"/>
    </location>
</feature>
<evidence type="ECO:0000256" key="8">
    <source>
        <dbReference type="SAM" id="MobiDB-lite"/>
    </source>
</evidence>
<reference evidence="10 11" key="1">
    <citation type="submission" date="2020-01" db="EMBL/GenBank/DDBJ databases">
        <authorList>
            <person name="Palmer J.M."/>
        </authorList>
    </citation>
    <scope>NUCLEOTIDE SEQUENCE [LARGE SCALE GENOMIC DNA]</scope>
    <source>
        <strain evidence="10 11">TWF970</strain>
    </source>
</reference>
<dbReference type="PANTHER" id="PTHR38697">
    <property type="entry name" value="NUCLEAR PORE COMPLEX PROTEIN SIMILAR TO S. CEREVISIAE NUP2 (EUROFUNG)"/>
    <property type="match status" value="1"/>
</dbReference>
<dbReference type="InterPro" id="IPR011993">
    <property type="entry name" value="PH-like_dom_sf"/>
</dbReference>
<sequence>MAKRGATEQITKDTWERDEDDGGRDRSEEPAEVASQAVLAKRKILKPKSRVGGISAAAPGPSPSPASSGLFNFGPPAATNSTPTTSLFGQLAQTTPSKNLFGQPVPLSSTPAGNPFSASKSENSLFPNLFGTPMPSEVALTTLETAVAKPATAVSTPQVASSIFGAPAPQLASTHPVTTAVTATPPTFVFGAPSSQITKPGPSIFAPSTLAQGPTGAIAEPQKNLFGFPAHKPQEVVEAVPSSTTTTPTVTPAKPPLFGSFGDSAAVKPSDGSEPRSKILFGAPPHLPILNSNLEEGGENEKTSIFNTGNGSLASNSMQPSSRSLFPDLKVANPQSASAHATGLFKTPTMMGPSEAKDIPEDVAKSKQPKHDPKSLIPPPGVGVTQQDMPTFNWLYQVKSLNLEIQDRIQEALSKDPFTNLTGFINYYQDNLTYIDSVKLSQEGQLDEKAETEADNHIEGNYETKDKHDLVTPSKASKLFESALAPSASKNSSASLQNETNSTSDARPFSGSVFQSKPSTGLFNQPTSAMSALNPPSESIFSGATTKSIGLFGSGSSSNNDTKTAPLFQFGSQSKAPVNIFDSAPSKESDNAAPKAFAPNSLWNSKPNSAAASNASSPGSVLAGGTAGMKDSDTGGWSNPFTQENPLFLPGGEDDDDEDGDEGEKEGENNVRESNEPEDDAPESSAITKPEPTSVFGGQQSSSNSLFGRVSSTPTFNFGQIAAPKTGAVGLIGNTAGTSDKQTWTPDKGIKFGDRIDSKGSSTASGSVPAQSLFGLQSQAPAPGGLFGNTTTKFNFPQPTNGKGVFSNSPLKSAIPSVLLSGLTGGGLAPPATTFGGPSPAPSDISTPGEASNKEGGEDDNDPSDEAGQQGGNTKDLSGKGPGEEEEDEVFETRSSIYNLNNGAYVKIGIGRLRVLKNRINGRARIVVKVETGKVLMNVGLRKELDYTKVSESEAKGKVVKIIEFLPEGKSRVWVMKVGTAELAQKLRKTLEEKK</sequence>
<evidence type="ECO:0000256" key="5">
    <source>
        <dbReference type="ARBA" id="ARBA00023010"/>
    </source>
</evidence>
<feature type="region of interest" description="Disordered" evidence="8">
    <location>
        <begin position="579"/>
        <end position="720"/>
    </location>
</feature>
<feature type="compositionally biased region" description="Polar residues" evidence="8">
    <location>
        <begin position="735"/>
        <end position="745"/>
    </location>
</feature>
<dbReference type="GO" id="GO:0005643">
    <property type="term" value="C:nuclear pore"/>
    <property type="evidence" value="ECO:0007669"/>
    <property type="project" value="UniProtKB-SubCell"/>
</dbReference>
<evidence type="ECO:0000256" key="7">
    <source>
        <dbReference type="ARBA" id="ARBA00023242"/>
    </source>
</evidence>
<feature type="region of interest" description="Disordered" evidence="8">
    <location>
        <begin position="734"/>
        <end position="801"/>
    </location>
</feature>
<protein>
    <recommendedName>
        <fullName evidence="9">RanBD1 domain-containing protein</fullName>
    </recommendedName>
</protein>
<dbReference type="EMBL" id="JAABOJ010000070">
    <property type="protein sequence ID" value="KAF3271022.1"/>
    <property type="molecule type" value="Genomic_DNA"/>
</dbReference>
<dbReference type="Pfam" id="PF08911">
    <property type="entry name" value="NUP50"/>
    <property type="match status" value="1"/>
</dbReference>